<accession>A0A645J9N6</accession>
<organism evidence="1">
    <name type="scientific">bioreactor metagenome</name>
    <dbReference type="NCBI Taxonomy" id="1076179"/>
    <lineage>
        <taxon>unclassified sequences</taxon>
        <taxon>metagenomes</taxon>
        <taxon>ecological metagenomes</taxon>
    </lineage>
</organism>
<dbReference type="EMBL" id="VSSQ01135028">
    <property type="protein sequence ID" value="MPN60136.1"/>
    <property type="molecule type" value="Genomic_DNA"/>
</dbReference>
<comment type="caution">
    <text evidence="1">The sequence shown here is derived from an EMBL/GenBank/DDBJ whole genome shotgun (WGS) entry which is preliminary data.</text>
</comment>
<dbReference type="AlphaFoldDB" id="A0A645J9N6"/>
<sequence>MHQDRFVRTVRQVHHTDGNFGTITRIHIRKINGISIQTNLTDLVRMRSREILHLTHHLPFEGEIHQ</sequence>
<protein>
    <submittedName>
        <fullName evidence="1">Uncharacterized protein</fullName>
    </submittedName>
</protein>
<proteinExistence type="predicted"/>
<reference evidence="1" key="1">
    <citation type="submission" date="2019-08" db="EMBL/GenBank/DDBJ databases">
        <authorList>
            <person name="Kucharzyk K."/>
            <person name="Murdoch R.W."/>
            <person name="Higgins S."/>
            <person name="Loffler F."/>
        </authorList>
    </citation>
    <scope>NUCLEOTIDE SEQUENCE</scope>
</reference>
<gene>
    <name evidence="1" type="ORF">SDC9_207861</name>
</gene>
<name>A0A645J9N6_9ZZZZ</name>
<evidence type="ECO:0000313" key="1">
    <source>
        <dbReference type="EMBL" id="MPN60136.1"/>
    </source>
</evidence>